<evidence type="ECO:0000313" key="8">
    <source>
        <dbReference type="Proteomes" id="UP000006643"/>
    </source>
</evidence>
<gene>
    <name evidence="7" type="ORF">PITG_06552</name>
</gene>
<organism evidence="7 8">
    <name type="scientific">Phytophthora infestans (strain T30-4)</name>
    <name type="common">Potato late blight agent</name>
    <dbReference type="NCBI Taxonomy" id="403677"/>
    <lineage>
        <taxon>Eukaryota</taxon>
        <taxon>Sar</taxon>
        <taxon>Stramenopiles</taxon>
        <taxon>Oomycota</taxon>
        <taxon>Peronosporomycetes</taxon>
        <taxon>Peronosporales</taxon>
        <taxon>Peronosporaceae</taxon>
        <taxon>Phytophthora</taxon>
    </lineage>
</organism>
<feature type="signal peptide" evidence="5">
    <location>
        <begin position="1"/>
        <end position="20"/>
    </location>
</feature>
<comment type="domain">
    <text evidence="5">The RxLR-dEER motif acts to carry the protein into the host cell cytoplasm through binding to cell surface phosphatidylinositol-3-phosphate.</text>
</comment>
<proteinExistence type="inferred from homology"/>
<evidence type="ECO:0000256" key="5">
    <source>
        <dbReference type="RuleBase" id="RU367124"/>
    </source>
</evidence>
<keyword evidence="3 5" id="KW-0964">Secreted</keyword>
<evidence type="ECO:0000256" key="6">
    <source>
        <dbReference type="SAM" id="MobiDB-lite"/>
    </source>
</evidence>
<keyword evidence="8" id="KW-1185">Reference proteome</keyword>
<dbReference type="RefSeq" id="XP_002998645.1">
    <property type="nucleotide sequence ID" value="XM_002998599.2"/>
</dbReference>
<dbReference type="KEGG" id="pif:PITG_06552"/>
<evidence type="ECO:0000313" key="7">
    <source>
        <dbReference type="EMBL" id="EEY69998.1"/>
    </source>
</evidence>
<evidence type="ECO:0000256" key="2">
    <source>
        <dbReference type="ARBA" id="ARBA00010400"/>
    </source>
</evidence>
<protein>
    <recommendedName>
        <fullName evidence="5">RxLR effector protein</fullName>
    </recommendedName>
</protein>
<comment type="subcellular location">
    <subcellularLocation>
        <location evidence="1 5">Secreted</location>
    </subcellularLocation>
</comment>
<feature type="non-terminal residue" evidence="7">
    <location>
        <position position="81"/>
    </location>
</feature>
<dbReference type="InterPro" id="IPR031825">
    <property type="entry name" value="RXLR"/>
</dbReference>
<evidence type="ECO:0000256" key="1">
    <source>
        <dbReference type="ARBA" id="ARBA00004613"/>
    </source>
</evidence>
<name>D0N540_PHYIT</name>
<accession>D0N540</accession>
<sequence>MRLANALVVLIVVYVASVRATLAPSDKSRLLGQATSTNVSDRPLSSCDNNNGDNTNTEERAINLSDAKQWIKTMFKNWYQT</sequence>
<dbReference type="VEuPathDB" id="FungiDB:PITG_06552"/>
<dbReference type="AlphaFoldDB" id="D0N540"/>
<dbReference type="InParanoid" id="D0N540"/>
<evidence type="ECO:0000256" key="4">
    <source>
        <dbReference type="ARBA" id="ARBA00022729"/>
    </source>
</evidence>
<evidence type="ECO:0000256" key="3">
    <source>
        <dbReference type="ARBA" id="ARBA00022525"/>
    </source>
</evidence>
<reference evidence="8" key="1">
    <citation type="journal article" date="2009" name="Nature">
        <title>Genome sequence and analysis of the Irish potato famine pathogen Phytophthora infestans.</title>
        <authorList>
            <consortium name="The Broad Institute Genome Sequencing Platform"/>
            <person name="Haas B.J."/>
            <person name="Kamoun S."/>
            <person name="Zody M.C."/>
            <person name="Jiang R.H."/>
            <person name="Handsaker R.E."/>
            <person name="Cano L.M."/>
            <person name="Grabherr M."/>
            <person name="Kodira C.D."/>
            <person name="Raffaele S."/>
            <person name="Torto-Alalibo T."/>
            <person name="Bozkurt T.O."/>
            <person name="Ah-Fong A.M."/>
            <person name="Alvarado L."/>
            <person name="Anderson V.L."/>
            <person name="Armstrong M.R."/>
            <person name="Avrova A."/>
            <person name="Baxter L."/>
            <person name="Beynon J."/>
            <person name="Boevink P.C."/>
            <person name="Bollmann S.R."/>
            <person name="Bos J.I."/>
            <person name="Bulone V."/>
            <person name="Cai G."/>
            <person name="Cakir C."/>
            <person name="Carrington J.C."/>
            <person name="Chawner M."/>
            <person name="Conti L."/>
            <person name="Costanzo S."/>
            <person name="Ewan R."/>
            <person name="Fahlgren N."/>
            <person name="Fischbach M.A."/>
            <person name="Fugelstad J."/>
            <person name="Gilroy E.M."/>
            <person name="Gnerre S."/>
            <person name="Green P.J."/>
            <person name="Grenville-Briggs L.J."/>
            <person name="Griffith J."/>
            <person name="Grunwald N.J."/>
            <person name="Horn K."/>
            <person name="Horner N.R."/>
            <person name="Hu C.H."/>
            <person name="Huitema E."/>
            <person name="Jeong D.H."/>
            <person name="Jones A.M."/>
            <person name="Jones J.D."/>
            <person name="Jones R.W."/>
            <person name="Karlsson E.K."/>
            <person name="Kunjeti S.G."/>
            <person name="Lamour K."/>
            <person name="Liu Z."/>
            <person name="Ma L."/>
            <person name="Maclean D."/>
            <person name="Chibucos M.C."/>
            <person name="McDonald H."/>
            <person name="McWalters J."/>
            <person name="Meijer H.J."/>
            <person name="Morgan W."/>
            <person name="Morris P.F."/>
            <person name="Munro C.A."/>
            <person name="O'Neill K."/>
            <person name="Ospina-Giraldo M."/>
            <person name="Pinzon A."/>
            <person name="Pritchard L."/>
            <person name="Ramsahoye B."/>
            <person name="Ren Q."/>
            <person name="Restrepo S."/>
            <person name="Roy S."/>
            <person name="Sadanandom A."/>
            <person name="Savidor A."/>
            <person name="Schornack S."/>
            <person name="Schwartz D.C."/>
            <person name="Schumann U.D."/>
            <person name="Schwessinger B."/>
            <person name="Seyer L."/>
            <person name="Sharpe T."/>
            <person name="Silvar C."/>
            <person name="Song J."/>
            <person name="Studholme D.J."/>
            <person name="Sykes S."/>
            <person name="Thines M."/>
            <person name="van de Vondervoort P.J."/>
            <person name="Phuntumart V."/>
            <person name="Wawra S."/>
            <person name="Weide R."/>
            <person name="Win J."/>
            <person name="Young C."/>
            <person name="Zhou S."/>
            <person name="Fry W."/>
            <person name="Meyers B.C."/>
            <person name="van West P."/>
            <person name="Ristaino J."/>
            <person name="Govers F."/>
            <person name="Birch P.R."/>
            <person name="Whisson S.C."/>
            <person name="Judelson H.S."/>
            <person name="Nusbaum C."/>
        </authorList>
    </citation>
    <scope>NUCLEOTIDE SEQUENCE [LARGE SCALE GENOMIC DNA]</scope>
    <source>
        <strain evidence="8">T30-4</strain>
    </source>
</reference>
<dbReference type="EMBL" id="DS028125">
    <property type="protein sequence ID" value="EEY69998.1"/>
    <property type="molecule type" value="Genomic_DNA"/>
</dbReference>
<comment type="similarity">
    <text evidence="2 5">Belongs to the RxLR effector family.</text>
</comment>
<dbReference type="GeneID" id="9471828"/>
<feature type="chain" id="PRO_5003012296" description="RxLR effector protein" evidence="5">
    <location>
        <begin position="21"/>
        <end position="81"/>
    </location>
</feature>
<dbReference type="Pfam" id="PF16810">
    <property type="entry name" value="RXLR"/>
    <property type="match status" value="1"/>
</dbReference>
<dbReference type="HOGENOM" id="CLU_2579057_0_0_1"/>
<comment type="function">
    <text evidence="5">Effector that suppresses plant defense responses during pathogen infection.</text>
</comment>
<dbReference type="Proteomes" id="UP000006643">
    <property type="component" value="Unassembled WGS sequence"/>
</dbReference>
<keyword evidence="4 5" id="KW-0732">Signal</keyword>
<feature type="region of interest" description="Disordered" evidence="6">
    <location>
        <begin position="31"/>
        <end position="57"/>
    </location>
</feature>